<evidence type="ECO:0000313" key="1">
    <source>
        <dbReference type="EMBL" id="OHT04181.1"/>
    </source>
</evidence>
<name>A0A1J4K3W7_9EUKA</name>
<protein>
    <submittedName>
        <fullName evidence="1">Uncharacterized protein</fullName>
    </submittedName>
</protein>
<comment type="caution">
    <text evidence="1">The sequence shown here is derived from an EMBL/GenBank/DDBJ whole genome shotgun (WGS) entry which is preliminary data.</text>
</comment>
<evidence type="ECO:0000313" key="2">
    <source>
        <dbReference type="Proteomes" id="UP000179807"/>
    </source>
</evidence>
<dbReference type="EMBL" id="MLAK01000803">
    <property type="protein sequence ID" value="OHT04181.1"/>
    <property type="molecule type" value="Genomic_DNA"/>
</dbReference>
<gene>
    <name evidence="1" type="ORF">TRFO_28412</name>
</gene>
<accession>A0A1J4K3W7</accession>
<sequence length="749" mass="86197">MAHIIFNTLFATFYISLYQNMEKSCFEIQKEILTQKTASEVFDQQIDFHQEEATSNLKHLIIQDHFLTQHVLITEMYNIKRIKKPLEFSAFVATENDVQSNFASLELPDDISKGPMKAFLNNLFDDLDTFLPSFYKLNISNFPKSSLNIDPAIFLLRCVFPSLFGYCWSEEAAISYGKNIASWFGGIYQEVFKSNPEIFNIGPNGSKPIEAHWITHAIRGYFTSIDLNPFINAAIRPIFFDFVQLENQSIQSDPQILVKFAIKLVESIHQNFSYLPNCLNTFFNELLSFIPEENAQNQLIQYVFYDILISPYLRDPILSCVSDVQLPKEDYLNFFSLNSVFDAKFESFSENNKELIDKIKKVPDFASFNPMIVKEDMINKLASYKFPLLEKFCNIVQCAHQPLIMTTHYLAVLFRFAEALQAAKALPKSLERPLNNVVQESIADRLESLPDHLFWFPCYSLAYVNVPPVKFIKESKTTPLYRLLSSKDLRISPFDTDFVHALENAGAAATLTTHPELITEVQWLLKNSQNSFHNIFDEIQIKQQEIDSKRSRALELCSLAQILNERVLDIPCGARRALAMSLLKEFEQYSKQDIQSSNFMIKIRKRINDFCGNSFEVMGKQIAESILVVVTPSIKRKLIDYDPTNDSEDIQTLRSLVNRPILTSSFYSTASKLIPNLIALSEYSKFNGESIENILRKALQPPFFSYVEYHASNFLSLLFPLPLELLSFVFTKKDLDYLGIFSKLFAKKH</sequence>
<keyword evidence="2" id="KW-1185">Reference proteome</keyword>
<dbReference type="AlphaFoldDB" id="A0A1J4K3W7"/>
<reference evidence="1" key="1">
    <citation type="submission" date="2016-10" db="EMBL/GenBank/DDBJ databases">
        <authorList>
            <person name="Benchimol M."/>
            <person name="Almeida L.G."/>
            <person name="Vasconcelos A.T."/>
            <person name="Perreira-Neves A."/>
            <person name="Rosa I.A."/>
            <person name="Tasca T."/>
            <person name="Bogo M.R."/>
            <person name="de Souza W."/>
        </authorList>
    </citation>
    <scope>NUCLEOTIDE SEQUENCE [LARGE SCALE GENOMIC DNA]</scope>
    <source>
        <strain evidence="1">K</strain>
    </source>
</reference>
<proteinExistence type="predicted"/>
<dbReference type="Proteomes" id="UP000179807">
    <property type="component" value="Unassembled WGS sequence"/>
</dbReference>
<dbReference type="VEuPathDB" id="TrichDB:TRFO_28412"/>
<dbReference type="GeneID" id="94840868"/>
<organism evidence="1 2">
    <name type="scientific">Tritrichomonas foetus</name>
    <dbReference type="NCBI Taxonomy" id="1144522"/>
    <lineage>
        <taxon>Eukaryota</taxon>
        <taxon>Metamonada</taxon>
        <taxon>Parabasalia</taxon>
        <taxon>Tritrichomonadida</taxon>
        <taxon>Tritrichomonadidae</taxon>
        <taxon>Tritrichomonas</taxon>
    </lineage>
</organism>
<dbReference type="RefSeq" id="XP_068357317.1">
    <property type="nucleotide sequence ID" value="XM_068506164.1"/>
</dbReference>
<dbReference type="OrthoDB" id="10266359at2759"/>